<keyword evidence="1" id="KW-0812">Transmembrane</keyword>
<feature type="transmembrane region" description="Helical" evidence="1">
    <location>
        <begin position="21"/>
        <end position="39"/>
    </location>
</feature>
<keyword evidence="1" id="KW-1133">Transmembrane helix</keyword>
<dbReference type="RefSeq" id="WP_311387931.1">
    <property type="nucleotide sequence ID" value="NZ_JAVRHU010000002.1"/>
</dbReference>
<comment type="caution">
    <text evidence="3">The sequence shown here is derived from an EMBL/GenBank/DDBJ whole genome shotgun (WGS) entry which is preliminary data.</text>
</comment>
<sequence length="92" mass="10741">MENINEYKYNKAVERVKCIKSFYTHLTIYFLVISALAYINYSTTSFVWVIFPAVGWGLGLISHGLRAFGQNLIFGKDWEERKIKELIESDKL</sequence>
<dbReference type="InterPro" id="IPR025698">
    <property type="entry name" value="2TM_dom"/>
</dbReference>
<feature type="domain" description="2TM" evidence="2">
    <location>
        <begin position="11"/>
        <end position="88"/>
    </location>
</feature>
<protein>
    <submittedName>
        <fullName evidence="3">2TM domain-containing protein</fullName>
    </submittedName>
</protein>
<dbReference type="Proteomes" id="UP001250662">
    <property type="component" value="Unassembled WGS sequence"/>
</dbReference>
<keyword evidence="1" id="KW-0472">Membrane</keyword>
<proteinExistence type="predicted"/>
<dbReference type="Pfam" id="PF13239">
    <property type="entry name" value="2TM"/>
    <property type="match status" value="1"/>
</dbReference>
<evidence type="ECO:0000313" key="3">
    <source>
        <dbReference type="EMBL" id="MDT0621968.1"/>
    </source>
</evidence>
<accession>A0ABU3BIH6</accession>
<gene>
    <name evidence="3" type="ORF">RM520_10030</name>
</gene>
<evidence type="ECO:0000259" key="2">
    <source>
        <dbReference type="Pfam" id="PF13239"/>
    </source>
</evidence>
<feature type="transmembrane region" description="Helical" evidence="1">
    <location>
        <begin position="45"/>
        <end position="65"/>
    </location>
</feature>
<dbReference type="EMBL" id="JAVRHU010000002">
    <property type="protein sequence ID" value="MDT0621968.1"/>
    <property type="molecule type" value="Genomic_DNA"/>
</dbReference>
<reference evidence="3 4" key="1">
    <citation type="submission" date="2023-09" db="EMBL/GenBank/DDBJ databases">
        <authorList>
            <person name="Rey-Velasco X."/>
        </authorList>
    </citation>
    <scope>NUCLEOTIDE SEQUENCE [LARGE SCALE GENOMIC DNA]</scope>
    <source>
        <strain evidence="3 4">P007</strain>
    </source>
</reference>
<name>A0ABU3BIH6_9FLAO</name>
<keyword evidence="4" id="KW-1185">Reference proteome</keyword>
<evidence type="ECO:0000313" key="4">
    <source>
        <dbReference type="Proteomes" id="UP001250662"/>
    </source>
</evidence>
<organism evidence="3 4">
    <name type="scientific">Croceitalea vernalis</name>
    <dbReference type="NCBI Taxonomy" id="3075599"/>
    <lineage>
        <taxon>Bacteria</taxon>
        <taxon>Pseudomonadati</taxon>
        <taxon>Bacteroidota</taxon>
        <taxon>Flavobacteriia</taxon>
        <taxon>Flavobacteriales</taxon>
        <taxon>Flavobacteriaceae</taxon>
        <taxon>Croceitalea</taxon>
    </lineage>
</organism>
<evidence type="ECO:0000256" key="1">
    <source>
        <dbReference type="SAM" id="Phobius"/>
    </source>
</evidence>